<comment type="caution">
    <text evidence="1">The sequence shown here is derived from an EMBL/GenBank/DDBJ whole genome shotgun (WGS) entry which is preliminary data.</text>
</comment>
<reference evidence="1 2" key="1">
    <citation type="submission" date="2021-06" db="EMBL/GenBank/DDBJ databases">
        <authorList>
            <person name="Sun Q."/>
            <person name="Li D."/>
        </authorList>
    </citation>
    <scope>NUCLEOTIDE SEQUENCE [LARGE SCALE GENOMIC DNA]</scope>
    <source>
        <strain evidence="1 2">MSJ-4</strain>
    </source>
</reference>
<dbReference type="PROSITE" id="PS51197">
    <property type="entry name" value="HTH_RRF2_2"/>
    <property type="match status" value="1"/>
</dbReference>
<dbReference type="EMBL" id="JAHLQL010000001">
    <property type="protein sequence ID" value="MBU5591617.1"/>
    <property type="molecule type" value="Genomic_DNA"/>
</dbReference>
<evidence type="ECO:0000313" key="2">
    <source>
        <dbReference type="Proteomes" id="UP000736583"/>
    </source>
</evidence>
<dbReference type="PANTHER" id="PTHR33221:SF15">
    <property type="entry name" value="HTH-TYPE TRANSCRIPTIONAL REGULATOR YWGB-RELATED"/>
    <property type="match status" value="1"/>
</dbReference>
<sequence>MKISSRFSVAVHILSILSMEDRNLCTSEWIADSVNTNPVVIRRVMGMLKRAGLVNVIAGAGGAYLLKELDQITLLEVYRAVEVVQEGELFQFHESPNINCPIGANIEAVMEGILLSAQEAMEQVLENVTMEYVVTGLRKKIEK</sequence>
<dbReference type="Pfam" id="PF02082">
    <property type="entry name" value="Rrf2"/>
    <property type="match status" value="1"/>
</dbReference>
<proteinExistence type="predicted"/>
<dbReference type="InterPro" id="IPR000944">
    <property type="entry name" value="Tscrpt_reg_Rrf2"/>
</dbReference>
<dbReference type="Proteomes" id="UP000736583">
    <property type="component" value="Unassembled WGS sequence"/>
</dbReference>
<dbReference type="RefSeq" id="WP_216456558.1">
    <property type="nucleotide sequence ID" value="NZ_JAHLQL010000001.1"/>
</dbReference>
<dbReference type="PANTHER" id="PTHR33221">
    <property type="entry name" value="WINGED HELIX-TURN-HELIX TRANSCRIPTIONAL REGULATOR, RRF2 FAMILY"/>
    <property type="match status" value="1"/>
</dbReference>
<evidence type="ECO:0000313" key="1">
    <source>
        <dbReference type="EMBL" id="MBU5591617.1"/>
    </source>
</evidence>
<organism evidence="1 2">
    <name type="scientific">Clostridium simiarum</name>
    <dbReference type="NCBI Taxonomy" id="2841506"/>
    <lineage>
        <taxon>Bacteria</taxon>
        <taxon>Bacillati</taxon>
        <taxon>Bacillota</taxon>
        <taxon>Clostridia</taxon>
        <taxon>Eubacteriales</taxon>
        <taxon>Clostridiaceae</taxon>
        <taxon>Clostridium</taxon>
    </lineage>
</organism>
<keyword evidence="2" id="KW-1185">Reference proteome</keyword>
<name>A0ABS6EZF8_9CLOT</name>
<accession>A0ABS6EZF8</accession>
<protein>
    <submittedName>
        <fullName evidence="1">Rrf2 family transcriptional regulator</fullName>
    </submittedName>
</protein>
<gene>
    <name evidence="1" type="ORF">KQI89_07550</name>
</gene>